<proteinExistence type="predicted"/>
<dbReference type="OMA" id="HSICATQ"/>
<dbReference type="Proteomes" id="UP000054558">
    <property type="component" value="Unassembled WGS sequence"/>
</dbReference>
<feature type="compositionally biased region" description="Polar residues" evidence="1">
    <location>
        <begin position="128"/>
        <end position="144"/>
    </location>
</feature>
<feature type="region of interest" description="Disordered" evidence="1">
    <location>
        <begin position="1"/>
        <end position="23"/>
    </location>
</feature>
<dbReference type="AlphaFoldDB" id="A0A1Y1IXH0"/>
<dbReference type="EMBL" id="DF238494">
    <property type="protein sequence ID" value="GAQ93457.1"/>
    <property type="molecule type" value="Genomic_DNA"/>
</dbReference>
<feature type="region of interest" description="Disordered" evidence="1">
    <location>
        <begin position="97"/>
        <end position="147"/>
    </location>
</feature>
<organism evidence="2 3">
    <name type="scientific">Klebsormidium nitens</name>
    <name type="common">Green alga</name>
    <name type="synonym">Ulothrix nitens</name>
    <dbReference type="NCBI Taxonomy" id="105231"/>
    <lineage>
        <taxon>Eukaryota</taxon>
        <taxon>Viridiplantae</taxon>
        <taxon>Streptophyta</taxon>
        <taxon>Klebsormidiophyceae</taxon>
        <taxon>Klebsormidiales</taxon>
        <taxon>Klebsormidiaceae</taxon>
        <taxon>Klebsormidium</taxon>
    </lineage>
</organism>
<evidence type="ECO:0000256" key="1">
    <source>
        <dbReference type="SAM" id="MobiDB-lite"/>
    </source>
</evidence>
<accession>A0A1Y1IXH0</accession>
<sequence>VDPKTNQQEQRQEEQEQTKKQEQDKPAIYAMWLTYDFLRIWHHSAFKMLRDEQKKLKPEREKIVVAMQDIIVRFGAVWIERVTLGGQHISTRTEELVADTRSREKTRTSSASLGGHEAGAAARFSVSAGKSKQAQAETSKNTRTSEVHATGGDTITFQSDNRTDWIHSICATQNWRIIRYRKIQELSTAPGLDVPLFGDLEKDHTDLDDTWKSIDVRELLRRRLKVVAEDVAELEAEKVDVDPSARELSRELLYCSHCASFYCQICQTSHT</sequence>
<keyword evidence="3" id="KW-1185">Reference proteome</keyword>
<reference evidence="2 3" key="1">
    <citation type="journal article" date="2014" name="Nat. Commun.">
        <title>Klebsormidium flaccidum genome reveals primary factors for plant terrestrial adaptation.</title>
        <authorList>
            <person name="Hori K."/>
            <person name="Maruyama F."/>
            <person name="Fujisawa T."/>
            <person name="Togashi T."/>
            <person name="Yamamoto N."/>
            <person name="Seo M."/>
            <person name="Sato S."/>
            <person name="Yamada T."/>
            <person name="Mori H."/>
            <person name="Tajima N."/>
            <person name="Moriyama T."/>
            <person name="Ikeuchi M."/>
            <person name="Watanabe M."/>
            <person name="Wada H."/>
            <person name="Kobayashi K."/>
            <person name="Saito M."/>
            <person name="Masuda T."/>
            <person name="Sasaki-Sekimoto Y."/>
            <person name="Mashiguchi K."/>
            <person name="Awai K."/>
            <person name="Shimojima M."/>
            <person name="Masuda S."/>
            <person name="Iwai M."/>
            <person name="Nobusawa T."/>
            <person name="Narise T."/>
            <person name="Kondo S."/>
            <person name="Saito H."/>
            <person name="Sato R."/>
            <person name="Murakawa M."/>
            <person name="Ihara Y."/>
            <person name="Oshima-Yamada Y."/>
            <person name="Ohtaka K."/>
            <person name="Satoh M."/>
            <person name="Sonobe K."/>
            <person name="Ishii M."/>
            <person name="Ohtani R."/>
            <person name="Kanamori-Sato M."/>
            <person name="Honoki R."/>
            <person name="Miyazaki D."/>
            <person name="Mochizuki H."/>
            <person name="Umetsu J."/>
            <person name="Higashi K."/>
            <person name="Shibata D."/>
            <person name="Kamiya Y."/>
            <person name="Sato N."/>
            <person name="Nakamura Y."/>
            <person name="Tabata S."/>
            <person name="Ida S."/>
            <person name="Kurokawa K."/>
            <person name="Ohta H."/>
        </authorList>
    </citation>
    <scope>NUCLEOTIDE SEQUENCE [LARGE SCALE GENOMIC DNA]</scope>
    <source>
        <strain evidence="2 3">NIES-2285</strain>
    </source>
</reference>
<protein>
    <submittedName>
        <fullName evidence="2">Uncharacterized protein</fullName>
    </submittedName>
</protein>
<gene>
    <name evidence="2" type="ORF">KFL_015450010</name>
</gene>
<evidence type="ECO:0000313" key="3">
    <source>
        <dbReference type="Proteomes" id="UP000054558"/>
    </source>
</evidence>
<feature type="compositionally biased region" description="Basic and acidic residues" evidence="1">
    <location>
        <begin position="97"/>
        <end position="107"/>
    </location>
</feature>
<feature type="non-terminal residue" evidence="2">
    <location>
        <position position="1"/>
    </location>
</feature>
<name>A0A1Y1IXH0_KLENI</name>
<feature type="compositionally biased region" description="Basic and acidic residues" evidence="1">
    <location>
        <begin position="10"/>
        <end position="23"/>
    </location>
</feature>
<evidence type="ECO:0000313" key="2">
    <source>
        <dbReference type="EMBL" id="GAQ93457.1"/>
    </source>
</evidence>